<keyword evidence="4" id="KW-1185">Reference proteome</keyword>
<feature type="region of interest" description="Disordered" evidence="1">
    <location>
        <begin position="473"/>
        <end position="492"/>
    </location>
</feature>
<dbReference type="InterPro" id="IPR012334">
    <property type="entry name" value="Pectin_lyas_fold"/>
</dbReference>
<feature type="signal peptide" evidence="2">
    <location>
        <begin position="1"/>
        <end position="27"/>
    </location>
</feature>
<sequence>MTGSCPPGRLAAAGGTLALLSLCGAEAGVSPGATYYVRTDGGSATQCNGRSDTRYPGSGSAQNCAWNSPLVALPNSGTARIAGGDTLIIGSGTYRIGSQMQPVPSGSSSARTRILGKTGGSLPKLAGANGIHRVLNLEGSSHVEIGHLDVTDLSDCVFNHSNTTAKCDSGDAWARVGVYASNSRNVWLHDLDVHGLGARGFQAGALTDWTLERVRINRNGSAGWDGNVGTNGSNAGKIVMRDIEIGWNGCGERVATGEPWACWGQKSGGYGDGLGTTSTGGQWLIEDAYIHHNTSDGLDLLYMNGADSTNVALRRVHAVANAGNQVKVSGNALIENSVIVGHCTFFKGKYFMQDGDSCRAYGAALLLNLTGNDTVTVRHNTIAGEGEAQIVHKNSQSSDRVHILNNVAVGFPYFVDGSRSAFSAGKAPGTRTVSGNLAWNVSSCPEGVTCDSHDLPELTLAAFDSMWCADDSARSEDAGAPCLDRARPGQSP</sequence>
<dbReference type="Proteomes" id="UP000316584">
    <property type="component" value="Chromosome"/>
</dbReference>
<dbReference type="SUPFAM" id="SSF51126">
    <property type="entry name" value="Pectin lyase-like"/>
    <property type="match status" value="1"/>
</dbReference>
<name>A0A518N1X9_9GAMM</name>
<dbReference type="RefSeq" id="WP_144890002.1">
    <property type="nucleotide sequence ID" value="NZ_CP042218.1"/>
</dbReference>
<dbReference type="InterPro" id="IPR011050">
    <property type="entry name" value="Pectin_lyase_fold/virulence"/>
</dbReference>
<proteinExistence type="predicted"/>
<dbReference type="AlphaFoldDB" id="A0A518N1X9"/>
<dbReference type="Gene3D" id="2.160.20.10">
    <property type="entry name" value="Single-stranded right-handed beta-helix, Pectin lyase-like"/>
    <property type="match status" value="1"/>
</dbReference>
<feature type="chain" id="PRO_5021862015" description="Right-handed parallel beta-helix repeat-containing protein" evidence="2">
    <location>
        <begin position="28"/>
        <end position="492"/>
    </location>
</feature>
<gene>
    <name evidence="3" type="ORF">FPZ22_02670</name>
</gene>
<protein>
    <recommendedName>
        <fullName evidence="5">Right-handed parallel beta-helix repeat-containing protein</fullName>
    </recommendedName>
</protein>
<evidence type="ECO:0008006" key="5">
    <source>
        <dbReference type="Google" id="ProtNLM"/>
    </source>
</evidence>
<organism evidence="3 4">
    <name type="scientific">Luteimonas granuli</name>
    <dbReference type="NCBI Taxonomy" id="1176533"/>
    <lineage>
        <taxon>Bacteria</taxon>
        <taxon>Pseudomonadati</taxon>
        <taxon>Pseudomonadota</taxon>
        <taxon>Gammaproteobacteria</taxon>
        <taxon>Lysobacterales</taxon>
        <taxon>Lysobacteraceae</taxon>
        <taxon>Luteimonas</taxon>
    </lineage>
</organism>
<evidence type="ECO:0000256" key="2">
    <source>
        <dbReference type="SAM" id="SignalP"/>
    </source>
</evidence>
<accession>A0A518N1X9</accession>
<keyword evidence="2" id="KW-0732">Signal</keyword>
<reference evidence="3 4" key="1">
    <citation type="submission" date="2019-07" db="EMBL/GenBank/DDBJ databases">
        <title>Full genome sequence of Luteimonas sp. Gr-4.</title>
        <authorList>
            <person name="Im W.-T."/>
        </authorList>
    </citation>
    <scope>NUCLEOTIDE SEQUENCE [LARGE SCALE GENOMIC DNA]</scope>
    <source>
        <strain evidence="3 4">Gr-4</strain>
    </source>
</reference>
<dbReference type="EMBL" id="CP042218">
    <property type="protein sequence ID" value="QDW65931.1"/>
    <property type="molecule type" value="Genomic_DNA"/>
</dbReference>
<dbReference type="OrthoDB" id="6016406at2"/>
<dbReference type="KEGG" id="lug:FPZ22_02670"/>
<evidence type="ECO:0000313" key="3">
    <source>
        <dbReference type="EMBL" id="QDW65931.1"/>
    </source>
</evidence>
<evidence type="ECO:0000256" key="1">
    <source>
        <dbReference type="SAM" id="MobiDB-lite"/>
    </source>
</evidence>
<evidence type="ECO:0000313" key="4">
    <source>
        <dbReference type="Proteomes" id="UP000316584"/>
    </source>
</evidence>